<protein>
    <recommendedName>
        <fullName evidence="2">Serine aminopeptidase S33 domain-containing protein</fullName>
    </recommendedName>
</protein>
<accession>A0ABP4WNQ2</accession>
<dbReference type="InterPro" id="IPR000073">
    <property type="entry name" value="AB_hydrolase_1"/>
</dbReference>
<organism evidence="3 4">
    <name type="scientific">Kocuria aegyptia</name>
    <dbReference type="NCBI Taxonomy" id="330943"/>
    <lineage>
        <taxon>Bacteria</taxon>
        <taxon>Bacillati</taxon>
        <taxon>Actinomycetota</taxon>
        <taxon>Actinomycetes</taxon>
        <taxon>Micrococcales</taxon>
        <taxon>Micrococcaceae</taxon>
        <taxon>Kocuria</taxon>
    </lineage>
</organism>
<dbReference type="PANTHER" id="PTHR43798:SF33">
    <property type="entry name" value="HYDROLASE, PUTATIVE (AFU_ORTHOLOGUE AFUA_2G14860)-RELATED"/>
    <property type="match status" value="1"/>
</dbReference>
<dbReference type="RefSeq" id="WP_344120901.1">
    <property type="nucleotide sequence ID" value="NZ_BAAAOA010000015.1"/>
</dbReference>
<keyword evidence="4" id="KW-1185">Reference proteome</keyword>
<evidence type="ECO:0000313" key="3">
    <source>
        <dbReference type="EMBL" id="GAA1755284.1"/>
    </source>
</evidence>
<dbReference type="Pfam" id="PF12146">
    <property type="entry name" value="Hydrolase_4"/>
    <property type="match status" value="1"/>
</dbReference>
<dbReference type="InterPro" id="IPR022742">
    <property type="entry name" value="Hydrolase_4"/>
</dbReference>
<dbReference type="Gene3D" id="3.40.50.1820">
    <property type="entry name" value="alpha/beta hydrolase"/>
    <property type="match status" value="1"/>
</dbReference>
<feature type="compositionally biased region" description="Basic residues" evidence="1">
    <location>
        <begin position="363"/>
        <end position="377"/>
    </location>
</feature>
<dbReference type="PRINTS" id="PR00111">
    <property type="entry name" value="ABHYDROLASE"/>
</dbReference>
<dbReference type="Proteomes" id="UP001501204">
    <property type="component" value="Unassembled WGS sequence"/>
</dbReference>
<evidence type="ECO:0000256" key="1">
    <source>
        <dbReference type="SAM" id="MobiDB-lite"/>
    </source>
</evidence>
<dbReference type="PANTHER" id="PTHR43798">
    <property type="entry name" value="MONOACYLGLYCEROL LIPASE"/>
    <property type="match status" value="1"/>
</dbReference>
<reference evidence="4" key="1">
    <citation type="journal article" date="2019" name="Int. J. Syst. Evol. Microbiol.">
        <title>The Global Catalogue of Microorganisms (GCM) 10K type strain sequencing project: providing services to taxonomists for standard genome sequencing and annotation.</title>
        <authorList>
            <consortium name="The Broad Institute Genomics Platform"/>
            <consortium name="The Broad Institute Genome Sequencing Center for Infectious Disease"/>
            <person name="Wu L."/>
            <person name="Ma J."/>
        </authorList>
    </citation>
    <scope>NUCLEOTIDE SEQUENCE [LARGE SCALE GENOMIC DNA]</scope>
    <source>
        <strain evidence="4">JCM 14735</strain>
    </source>
</reference>
<dbReference type="InterPro" id="IPR050266">
    <property type="entry name" value="AB_hydrolase_sf"/>
</dbReference>
<dbReference type="InterPro" id="IPR000639">
    <property type="entry name" value="Epox_hydrolase-like"/>
</dbReference>
<name>A0ABP4WNQ2_9MICC</name>
<dbReference type="SUPFAM" id="SSF53474">
    <property type="entry name" value="alpha/beta-Hydrolases"/>
    <property type="match status" value="1"/>
</dbReference>
<evidence type="ECO:0000259" key="2">
    <source>
        <dbReference type="Pfam" id="PF12146"/>
    </source>
</evidence>
<gene>
    <name evidence="3" type="ORF">GCM10009767_13250</name>
</gene>
<sequence length="377" mass="40531">MAAAAGAPGGGGPTGTGHDAGVPAGALENPWAERRSMVLDGHKVRYWFYDVDRAPKPLLVLVHGFRGDHHGLQLIADRLRERYHVVVPDLPGFGRSEPFPDRPHDIAGYADFLRDFVTARTGGAVHDGAEHGVAVLGHSFGSVVAAHFAAAHPAMVERLVLVNPICEPALEGAQALLSRLTVGYYRLGRVLPRRLGHRLLSSWLVTDAMSGVLTTSQDPRVRGYVRHQHRAYFSAFANRDVLLEAYEASISHTVAEVAMQLTMPTLLVVGAQDQLGSVAAQRTMASWIPRHRLEVLDGVGHLIHYECPGRTAELVHDFLSSPAPGPAPGPAAGPGGEPPALHAQAPPADAPADTAPFTGLQRIVRRARRGPRRGHRR</sequence>
<proteinExistence type="predicted"/>
<feature type="compositionally biased region" description="Low complexity" evidence="1">
    <location>
        <begin position="338"/>
        <end position="356"/>
    </location>
</feature>
<dbReference type="InterPro" id="IPR029058">
    <property type="entry name" value="AB_hydrolase_fold"/>
</dbReference>
<dbReference type="PRINTS" id="PR00412">
    <property type="entry name" value="EPOXHYDRLASE"/>
</dbReference>
<comment type="caution">
    <text evidence="3">The sequence shown here is derived from an EMBL/GenBank/DDBJ whole genome shotgun (WGS) entry which is preliminary data.</text>
</comment>
<feature type="region of interest" description="Disordered" evidence="1">
    <location>
        <begin position="1"/>
        <end position="25"/>
    </location>
</feature>
<feature type="domain" description="Serine aminopeptidase S33" evidence="2">
    <location>
        <begin position="54"/>
        <end position="306"/>
    </location>
</feature>
<feature type="region of interest" description="Disordered" evidence="1">
    <location>
        <begin position="317"/>
        <end position="377"/>
    </location>
</feature>
<dbReference type="EMBL" id="BAAAOA010000015">
    <property type="protein sequence ID" value="GAA1755284.1"/>
    <property type="molecule type" value="Genomic_DNA"/>
</dbReference>
<evidence type="ECO:0000313" key="4">
    <source>
        <dbReference type="Proteomes" id="UP001501204"/>
    </source>
</evidence>